<reference evidence="8 9" key="1">
    <citation type="journal article" date="2018" name="Front. Plant Sci.">
        <title>Red Clover (Trifolium pratense) and Zigzag Clover (T. medium) - A Picture of Genomic Similarities and Differences.</title>
        <authorList>
            <person name="Dluhosova J."/>
            <person name="Istvanek J."/>
            <person name="Nedelnik J."/>
            <person name="Repkova J."/>
        </authorList>
    </citation>
    <scope>NUCLEOTIDE SEQUENCE [LARGE SCALE GENOMIC DNA]</scope>
    <source>
        <strain evidence="9">cv. 10/8</strain>
        <tissue evidence="8">Leaf</tissue>
    </source>
</reference>
<dbReference type="Proteomes" id="UP000265520">
    <property type="component" value="Unassembled WGS sequence"/>
</dbReference>
<keyword evidence="3 6" id="KW-1133">Transmembrane helix</keyword>
<accession>A0A392PW08</accession>
<dbReference type="InterPro" id="IPR000109">
    <property type="entry name" value="POT_fam"/>
</dbReference>
<keyword evidence="7" id="KW-0732">Signal</keyword>
<evidence type="ECO:0000256" key="6">
    <source>
        <dbReference type="SAM" id="Phobius"/>
    </source>
</evidence>
<feature type="region of interest" description="Disordered" evidence="5">
    <location>
        <begin position="93"/>
        <end position="114"/>
    </location>
</feature>
<feature type="transmembrane region" description="Helical" evidence="6">
    <location>
        <begin position="32"/>
        <end position="53"/>
    </location>
</feature>
<name>A0A392PW08_9FABA</name>
<organism evidence="8 9">
    <name type="scientific">Trifolium medium</name>
    <dbReference type="NCBI Taxonomy" id="97028"/>
    <lineage>
        <taxon>Eukaryota</taxon>
        <taxon>Viridiplantae</taxon>
        <taxon>Streptophyta</taxon>
        <taxon>Embryophyta</taxon>
        <taxon>Tracheophyta</taxon>
        <taxon>Spermatophyta</taxon>
        <taxon>Magnoliopsida</taxon>
        <taxon>eudicotyledons</taxon>
        <taxon>Gunneridae</taxon>
        <taxon>Pentapetalae</taxon>
        <taxon>rosids</taxon>
        <taxon>fabids</taxon>
        <taxon>Fabales</taxon>
        <taxon>Fabaceae</taxon>
        <taxon>Papilionoideae</taxon>
        <taxon>50 kb inversion clade</taxon>
        <taxon>NPAAA clade</taxon>
        <taxon>Hologalegina</taxon>
        <taxon>IRL clade</taxon>
        <taxon>Trifolieae</taxon>
        <taxon>Trifolium</taxon>
    </lineage>
</organism>
<evidence type="ECO:0000313" key="8">
    <source>
        <dbReference type="EMBL" id="MCI15630.1"/>
    </source>
</evidence>
<proteinExistence type="predicted"/>
<comment type="caution">
    <text evidence="8">The sequence shown here is derived from an EMBL/GenBank/DDBJ whole genome shotgun (WGS) entry which is preliminary data.</text>
</comment>
<feature type="compositionally biased region" description="Basic and acidic residues" evidence="5">
    <location>
        <begin position="103"/>
        <end position="114"/>
    </location>
</feature>
<feature type="non-terminal residue" evidence="8">
    <location>
        <position position="1"/>
    </location>
</feature>
<evidence type="ECO:0000256" key="4">
    <source>
        <dbReference type="ARBA" id="ARBA00023136"/>
    </source>
</evidence>
<dbReference type="Pfam" id="PF00854">
    <property type="entry name" value="PTR2"/>
    <property type="match status" value="1"/>
</dbReference>
<comment type="subcellular location">
    <subcellularLocation>
        <location evidence="1">Membrane</location>
        <topology evidence="1">Multi-pass membrane protein</topology>
    </subcellularLocation>
</comment>
<dbReference type="InterPro" id="IPR036259">
    <property type="entry name" value="MFS_trans_sf"/>
</dbReference>
<sequence length="114" mass="12765">GLLILMLTAWVPQLHPTPCSIQQQQPDSVSWTLGYGLFALFMVVAIIVFFAGIRVYSYVQPEGSILYSIAQVLVAARHKKHLHLPASEDTEGAFYDPTFQNDSEGKLPLTKEFR</sequence>
<keyword evidence="9" id="KW-1185">Reference proteome</keyword>
<evidence type="ECO:0000256" key="5">
    <source>
        <dbReference type="SAM" id="MobiDB-lite"/>
    </source>
</evidence>
<dbReference type="GO" id="GO:0022857">
    <property type="term" value="F:transmembrane transporter activity"/>
    <property type="evidence" value="ECO:0007669"/>
    <property type="project" value="InterPro"/>
</dbReference>
<keyword evidence="2 6" id="KW-0812">Transmembrane</keyword>
<feature type="signal peptide" evidence="7">
    <location>
        <begin position="1"/>
        <end position="16"/>
    </location>
</feature>
<dbReference type="Gene3D" id="1.20.1250.20">
    <property type="entry name" value="MFS general substrate transporter like domains"/>
    <property type="match status" value="1"/>
</dbReference>
<dbReference type="AlphaFoldDB" id="A0A392PW08"/>
<dbReference type="EMBL" id="LXQA010097258">
    <property type="protein sequence ID" value="MCI15630.1"/>
    <property type="molecule type" value="Genomic_DNA"/>
</dbReference>
<protein>
    <submittedName>
        <fullName evidence="8">Nitrate transporter 1.7-like</fullName>
    </submittedName>
</protein>
<evidence type="ECO:0000256" key="2">
    <source>
        <dbReference type="ARBA" id="ARBA00022692"/>
    </source>
</evidence>
<feature type="chain" id="PRO_5017290368" evidence="7">
    <location>
        <begin position="17"/>
        <end position="114"/>
    </location>
</feature>
<evidence type="ECO:0000256" key="7">
    <source>
        <dbReference type="SAM" id="SignalP"/>
    </source>
</evidence>
<dbReference type="GO" id="GO:0016020">
    <property type="term" value="C:membrane"/>
    <property type="evidence" value="ECO:0007669"/>
    <property type="project" value="UniProtKB-SubCell"/>
</dbReference>
<keyword evidence="4 6" id="KW-0472">Membrane</keyword>
<evidence type="ECO:0000256" key="3">
    <source>
        <dbReference type="ARBA" id="ARBA00022989"/>
    </source>
</evidence>
<evidence type="ECO:0000313" key="9">
    <source>
        <dbReference type="Proteomes" id="UP000265520"/>
    </source>
</evidence>
<evidence type="ECO:0000256" key="1">
    <source>
        <dbReference type="ARBA" id="ARBA00004141"/>
    </source>
</evidence>